<dbReference type="Proteomes" id="UP000054279">
    <property type="component" value="Unassembled WGS sequence"/>
</dbReference>
<keyword evidence="2" id="KW-1185">Reference proteome</keyword>
<proteinExistence type="predicted"/>
<protein>
    <submittedName>
        <fullName evidence="1">Uncharacterized protein</fullName>
    </submittedName>
</protein>
<dbReference type="AlphaFoldDB" id="A0A0C9VPN4"/>
<dbReference type="OrthoDB" id="4085451at2759"/>
<name>A0A0C9VPN4_SPHS4</name>
<organism evidence="1 2">
    <name type="scientific">Sphaerobolus stellatus (strain SS14)</name>
    <dbReference type="NCBI Taxonomy" id="990650"/>
    <lineage>
        <taxon>Eukaryota</taxon>
        <taxon>Fungi</taxon>
        <taxon>Dikarya</taxon>
        <taxon>Basidiomycota</taxon>
        <taxon>Agaricomycotina</taxon>
        <taxon>Agaricomycetes</taxon>
        <taxon>Phallomycetidae</taxon>
        <taxon>Geastrales</taxon>
        <taxon>Sphaerobolaceae</taxon>
        <taxon>Sphaerobolus</taxon>
    </lineage>
</organism>
<reference evidence="1 2" key="1">
    <citation type="submission" date="2014-06" db="EMBL/GenBank/DDBJ databases">
        <title>Evolutionary Origins and Diversification of the Mycorrhizal Mutualists.</title>
        <authorList>
            <consortium name="DOE Joint Genome Institute"/>
            <consortium name="Mycorrhizal Genomics Consortium"/>
            <person name="Kohler A."/>
            <person name="Kuo A."/>
            <person name="Nagy L.G."/>
            <person name="Floudas D."/>
            <person name="Copeland A."/>
            <person name="Barry K.W."/>
            <person name="Cichocki N."/>
            <person name="Veneault-Fourrey C."/>
            <person name="LaButti K."/>
            <person name="Lindquist E.A."/>
            <person name="Lipzen A."/>
            <person name="Lundell T."/>
            <person name="Morin E."/>
            <person name="Murat C."/>
            <person name="Riley R."/>
            <person name="Ohm R."/>
            <person name="Sun H."/>
            <person name="Tunlid A."/>
            <person name="Henrissat B."/>
            <person name="Grigoriev I.V."/>
            <person name="Hibbett D.S."/>
            <person name="Martin F."/>
        </authorList>
    </citation>
    <scope>NUCLEOTIDE SEQUENCE [LARGE SCALE GENOMIC DNA]</scope>
    <source>
        <strain evidence="1 2">SS14</strain>
    </source>
</reference>
<dbReference type="EMBL" id="KN837119">
    <property type="protein sequence ID" value="KIJ44132.1"/>
    <property type="molecule type" value="Genomic_DNA"/>
</dbReference>
<evidence type="ECO:0000313" key="1">
    <source>
        <dbReference type="EMBL" id="KIJ44132.1"/>
    </source>
</evidence>
<accession>A0A0C9VPN4</accession>
<sequence length="202" mass="22704">IERDGKDPHLLANLSKLGPVSVQHAATTRRTADQVADIYRARDISEQQALSSKPIQNHLMADALSELLDDRKLAASRADIEQIARRYAVDMSVLESLVRFVNTPSVGEGTVVRTMNNENGQEKITMKVGRFCSSHLEDMNVDILHRRLCGKNRDLKIDDTHSFKRTSIRRKFVLIAKKTPSPVSVHTNRIVTVKQPRQRGSA</sequence>
<feature type="non-terminal residue" evidence="1">
    <location>
        <position position="1"/>
    </location>
</feature>
<evidence type="ECO:0000313" key="2">
    <source>
        <dbReference type="Proteomes" id="UP000054279"/>
    </source>
</evidence>
<dbReference type="HOGENOM" id="CLU_1357576_0_0_1"/>
<gene>
    <name evidence="1" type="ORF">M422DRAFT_168942</name>
</gene>